<dbReference type="SUPFAM" id="SSF48452">
    <property type="entry name" value="TPR-like"/>
    <property type="match status" value="2"/>
</dbReference>
<dbReference type="Pfam" id="PF13181">
    <property type="entry name" value="TPR_8"/>
    <property type="match status" value="1"/>
</dbReference>
<evidence type="ECO:0000256" key="1">
    <source>
        <dbReference type="ARBA" id="ARBA00022737"/>
    </source>
</evidence>
<dbReference type="AlphaFoldDB" id="A0A948RYI0"/>
<keyword evidence="2 3" id="KW-0802">TPR repeat</keyword>
<dbReference type="SMART" id="SM00028">
    <property type="entry name" value="TPR"/>
    <property type="match status" value="3"/>
</dbReference>
<proteinExistence type="predicted"/>
<dbReference type="InterPro" id="IPR019734">
    <property type="entry name" value="TPR_rpt"/>
</dbReference>
<dbReference type="PANTHER" id="PTHR44943:SF8">
    <property type="entry name" value="TPR REPEAT-CONTAINING PROTEIN MJ0263"/>
    <property type="match status" value="1"/>
</dbReference>
<evidence type="ECO:0000313" key="4">
    <source>
        <dbReference type="EMBL" id="MBU2691919.1"/>
    </source>
</evidence>
<name>A0A948RYI0_UNCEI</name>
<dbReference type="EMBL" id="JAHJDP010000077">
    <property type="protein sequence ID" value="MBU2691919.1"/>
    <property type="molecule type" value="Genomic_DNA"/>
</dbReference>
<gene>
    <name evidence="4" type="ORF">KJ970_13445</name>
</gene>
<evidence type="ECO:0008006" key="6">
    <source>
        <dbReference type="Google" id="ProtNLM"/>
    </source>
</evidence>
<evidence type="ECO:0000256" key="2">
    <source>
        <dbReference type="ARBA" id="ARBA00022803"/>
    </source>
</evidence>
<evidence type="ECO:0000313" key="5">
    <source>
        <dbReference type="Proteomes" id="UP000777784"/>
    </source>
</evidence>
<sequence length="369" mass="41203">MTQRLSRRRAGTLLWAVLALVVIMSVDALGSNPVGVAESAYELRMNGKLDEAKKILDDAVAANPGYAAGHFELARVKLHMALGNPREIAALLAEAQQSIDRAIEIDPDNVIYSYFAGKVAFARAYMAMAMEEPDAKIKAARCCEAFETAVRLKPDYYEAMLHLVELYGDPPEGFGGDRSKAEAYQSKLAKKDEIFGVKARSVLENVSVADWTSLRDKYPGNTDIIEELGKAYLRENNLVEAGKCFEEAVKIDPREAILFMDLGRYHIFNVIQAMESEDKKSVETDLAAAEKAIQRYLEFEHPAPIRAYALEMLAKVKRGRGEQDKVDKLRKEAQALDPYYSKATGCPPLALFTPPETIFQDHRYLARPF</sequence>
<dbReference type="InterPro" id="IPR011990">
    <property type="entry name" value="TPR-like_helical_dom_sf"/>
</dbReference>
<organism evidence="4 5">
    <name type="scientific">Eiseniibacteriota bacterium</name>
    <dbReference type="NCBI Taxonomy" id="2212470"/>
    <lineage>
        <taxon>Bacteria</taxon>
        <taxon>Candidatus Eiseniibacteriota</taxon>
    </lineage>
</organism>
<dbReference type="Gene3D" id="1.25.40.10">
    <property type="entry name" value="Tetratricopeptide repeat domain"/>
    <property type="match status" value="2"/>
</dbReference>
<comment type="caution">
    <text evidence="4">The sequence shown here is derived from an EMBL/GenBank/DDBJ whole genome shotgun (WGS) entry which is preliminary data.</text>
</comment>
<accession>A0A948RYI0</accession>
<feature type="repeat" description="TPR" evidence="3">
    <location>
        <begin position="222"/>
        <end position="255"/>
    </location>
</feature>
<reference evidence="4" key="1">
    <citation type="submission" date="2021-05" db="EMBL/GenBank/DDBJ databases">
        <title>Energy efficiency and biological interactions define the core microbiome of deep oligotrophic groundwater.</title>
        <authorList>
            <person name="Mehrshad M."/>
            <person name="Lopez-Fernandez M."/>
            <person name="Bell E."/>
            <person name="Bernier-Latmani R."/>
            <person name="Bertilsson S."/>
            <person name="Dopson M."/>
        </authorList>
    </citation>
    <scope>NUCLEOTIDE SEQUENCE</scope>
    <source>
        <strain evidence="4">Modern_marine.mb.64</strain>
    </source>
</reference>
<dbReference type="InterPro" id="IPR051685">
    <property type="entry name" value="Ycf3/AcsC/BcsC/TPR_MFPF"/>
</dbReference>
<keyword evidence="1" id="KW-0677">Repeat</keyword>
<evidence type="ECO:0000256" key="3">
    <source>
        <dbReference type="PROSITE-ProRule" id="PRU00339"/>
    </source>
</evidence>
<protein>
    <recommendedName>
        <fullName evidence="6">Tetratricopeptide repeat protein</fullName>
    </recommendedName>
</protein>
<dbReference type="PANTHER" id="PTHR44943">
    <property type="entry name" value="CELLULOSE SYNTHASE OPERON PROTEIN C"/>
    <property type="match status" value="1"/>
</dbReference>
<dbReference type="Proteomes" id="UP000777784">
    <property type="component" value="Unassembled WGS sequence"/>
</dbReference>
<dbReference type="PROSITE" id="PS50005">
    <property type="entry name" value="TPR"/>
    <property type="match status" value="1"/>
</dbReference>